<sequence>MIRVVLAVVMATALCAASLPAVETARVERTTAALDRVPERIDRAALSTLAAEPARRSATGSAPTARRVVSFSVPGGSLAAARVRALALCSGDELGTAVFVHAVGDGAPSRTALSAPYDLPAGGIALDGRQRVSLSLVPVGSGTDGRERRIRVRLLPSPTADTGSSTETGPPRLCDPSTASVTASPAGGAPTDANRPAAEPTNEASTRAGRPRAAVAVSSSSTAVRVPPPILGSVPDRGAPAAR</sequence>
<feature type="compositionally biased region" description="Polar residues" evidence="1">
    <location>
        <begin position="159"/>
        <end position="168"/>
    </location>
</feature>
<evidence type="ECO:0000313" key="3">
    <source>
        <dbReference type="EMBL" id="QZP39152.1"/>
    </source>
</evidence>
<proteinExistence type="predicted"/>
<dbReference type="EMBL" id="CP081958">
    <property type="protein sequence ID" value="QZP39152.1"/>
    <property type="molecule type" value="Genomic_DNA"/>
</dbReference>
<protein>
    <recommendedName>
        <fullName evidence="2">DUF7311 domain-containing protein</fullName>
    </recommendedName>
</protein>
<accession>A0A8T8WGZ7</accession>
<evidence type="ECO:0000313" key="4">
    <source>
        <dbReference type="Proteomes" id="UP000826254"/>
    </source>
</evidence>
<dbReference type="RefSeq" id="WP_222608950.1">
    <property type="nucleotide sequence ID" value="NZ_CP081958.1"/>
</dbReference>
<dbReference type="GeneID" id="67176485"/>
<feature type="region of interest" description="Disordered" evidence="1">
    <location>
        <begin position="154"/>
        <end position="243"/>
    </location>
</feature>
<gene>
    <name evidence="3" type="ORF">K6T50_00045</name>
</gene>
<dbReference type="AlphaFoldDB" id="A0A8T8WGZ7"/>
<organism evidence="3 4">
    <name type="scientific">Halobaculum magnesiiphilum</name>
    <dbReference type="NCBI Taxonomy" id="1017351"/>
    <lineage>
        <taxon>Archaea</taxon>
        <taxon>Methanobacteriati</taxon>
        <taxon>Methanobacteriota</taxon>
        <taxon>Stenosarchaea group</taxon>
        <taxon>Halobacteria</taxon>
        <taxon>Halobacteriales</taxon>
        <taxon>Haloferacaceae</taxon>
        <taxon>Halobaculum</taxon>
    </lineage>
</organism>
<evidence type="ECO:0000259" key="2">
    <source>
        <dbReference type="Pfam" id="PF23993"/>
    </source>
</evidence>
<keyword evidence="4" id="KW-1185">Reference proteome</keyword>
<reference evidence="3 4" key="1">
    <citation type="journal article" date="2021" name="Int. J. Syst. Evol. Microbiol.">
        <title>Halobaculum halophilum sp. nov. and Halobaculum salinum sp. nov., isolated from salt lake and saline soil.</title>
        <authorList>
            <person name="Cui H.L."/>
            <person name="Shi X.W."/>
            <person name="Yin X.M."/>
            <person name="Yang X.Y."/>
            <person name="Hou J."/>
            <person name="Zhu L."/>
        </authorList>
    </citation>
    <scope>NUCLEOTIDE SEQUENCE [LARGE SCALE GENOMIC DNA]</scope>
    <source>
        <strain evidence="3 4">NBRC 109044</strain>
    </source>
</reference>
<dbReference type="InterPro" id="IPR055735">
    <property type="entry name" value="DUF7311"/>
</dbReference>
<dbReference type="KEGG" id="hmp:K6T50_00045"/>
<feature type="domain" description="DUF7311" evidence="2">
    <location>
        <begin position="1"/>
        <end position="140"/>
    </location>
</feature>
<dbReference type="Proteomes" id="UP000826254">
    <property type="component" value="Chromosome"/>
</dbReference>
<name>A0A8T8WGZ7_9EURY</name>
<evidence type="ECO:0000256" key="1">
    <source>
        <dbReference type="SAM" id="MobiDB-lite"/>
    </source>
</evidence>
<feature type="compositionally biased region" description="Low complexity" evidence="1">
    <location>
        <begin position="207"/>
        <end position="225"/>
    </location>
</feature>
<dbReference type="Pfam" id="PF23993">
    <property type="entry name" value="DUF7311"/>
    <property type="match status" value="1"/>
</dbReference>